<gene>
    <name evidence="2" type="ORF">F2Q69_00014368</name>
</gene>
<feature type="transmembrane region" description="Helical" evidence="1">
    <location>
        <begin position="191"/>
        <end position="211"/>
    </location>
</feature>
<proteinExistence type="predicted"/>
<accession>A0A8S9QSQ0</accession>
<evidence type="ECO:0000313" key="2">
    <source>
        <dbReference type="EMBL" id="KAF3555513.1"/>
    </source>
</evidence>
<evidence type="ECO:0008006" key="4">
    <source>
        <dbReference type="Google" id="ProtNLM"/>
    </source>
</evidence>
<reference evidence="2" key="1">
    <citation type="submission" date="2019-12" db="EMBL/GenBank/DDBJ databases">
        <title>Genome sequencing and annotation of Brassica cretica.</title>
        <authorList>
            <person name="Studholme D.J."/>
            <person name="Sarris P."/>
        </authorList>
    </citation>
    <scope>NUCLEOTIDE SEQUENCE</scope>
    <source>
        <strain evidence="2">PFS-109/04</strain>
        <tissue evidence="2">Leaf</tissue>
    </source>
</reference>
<organism evidence="2 3">
    <name type="scientific">Brassica cretica</name>
    <name type="common">Mustard</name>
    <dbReference type="NCBI Taxonomy" id="69181"/>
    <lineage>
        <taxon>Eukaryota</taxon>
        <taxon>Viridiplantae</taxon>
        <taxon>Streptophyta</taxon>
        <taxon>Embryophyta</taxon>
        <taxon>Tracheophyta</taxon>
        <taxon>Spermatophyta</taxon>
        <taxon>Magnoliopsida</taxon>
        <taxon>eudicotyledons</taxon>
        <taxon>Gunneridae</taxon>
        <taxon>Pentapetalae</taxon>
        <taxon>rosids</taxon>
        <taxon>malvids</taxon>
        <taxon>Brassicales</taxon>
        <taxon>Brassicaceae</taxon>
        <taxon>Brassiceae</taxon>
        <taxon>Brassica</taxon>
    </lineage>
</organism>
<dbReference type="Proteomes" id="UP000712600">
    <property type="component" value="Unassembled WGS sequence"/>
</dbReference>
<evidence type="ECO:0000256" key="1">
    <source>
        <dbReference type="SAM" id="Phobius"/>
    </source>
</evidence>
<keyword evidence="1" id="KW-0812">Transmembrane</keyword>
<name>A0A8S9QSQ0_BRACR</name>
<evidence type="ECO:0000313" key="3">
    <source>
        <dbReference type="Proteomes" id="UP000712600"/>
    </source>
</evidence>
<comment type="caution">
    <text evidence="2">The sequence shown here is derived from an EMBL/GenBank/DDBJ whole genome shotgun (WGS) entry which is preliminary data.</text>
</comment>
<dbReference type="EMBL" id="QGKX02000996">
    <property type="protein sequence ID" value="KAF3555513.1"/>
    <property type="molecule type" value="Genomic_DNA"/>
</dbReference>
<protein>
    <recommendedName>
        <fullName evidence="4">Transmembrane protein</fullName>
    </recommendedName>
</protein>
<sequence length="238" mass="27355">MPSTCLALWENLSRQNPTSTSKGDRSDLAFPFCRSVCRRGSDGVWRLGFALSSGSSSCDFWRSLLFVEWSVLPSWSQAWCLVLSPRRVFAQGRRWWRTVGAYTRMLAGRVARVFLWSCVCVFRRFQLHMLSMAESVVPLITLSDWQPTSRTRSDCCSFISRMPVLFEVLSYMLLEAIVLFSSCPRLGKFSVAFFTVCYLLPLKCSSLVLHIQSRYKFWGDNQDLATLAMSRGVRHPRR</sequence>
<keyword evidence="1" id="KW-0472">Membrane</keyword>
<feature type="transmembrane region" description="Helical" evidence="1">
    <location>
        <begin position="158"/>
        <end position="179"/>
    </location>
</feature>
<dbReference type="AlphaFoldDB" id="A0A8S9QSQ0"/>
<keyword evidence="1" id="KW-1133">Transmembrane helix</keyword>